<evidence type="ECO:0000313" key="3">
    <source>
        <dbReference type="Proteomes" id="UP000076078"/>
    </source>
</evidence>
<proteinExistence type="predicted"/>
<keyword evidence="1" id="KW-0732">Signal</keyword>
<evidence type="ECO:0000256" key="1">
    <source>
        <dbReference type="SAM" id="SignalP"/>
    </source>
</evidence>
<sequence>MNKILISLFVTFLFYQISYAGKVINSNQFNETAPYFIMVYPPFTITNCSMGSFDNNTGDLTLYTDESYFGGSRWFVRYDYINKIGIFASSNDQIFTPPQIVTVVQVNTSEVLVNATTRGWAIRSLDYDMDTGIVYAFNVNNDPDSDWWFPTLNILVFPDPFGKIQRKPLVSLPVGQTLLPYFRNERLSTTYDKYHKQLFVLSTMYNEHQNYLTTINVESASVSYNVSILPVKWIPWQLIYSPQDDLVYVFTYDIGMINQYLIGINYTTGEIVEQVYKNYIPFAYCWSIIEETNTVFASDSTENPNGSFDAKFLYINLNTKEQWYSEPLPKGDYFWNNIMYTQYIPEEYRN</sequence>
<name>A0A152A6U2_TIELA</name>
<dbReference type="AlphaFoldDB" id="A0A152A6U2"/>
<evidence type="ECO:0000313" key="2">
    <source>
        <dbReference type="EMBL" id="KYR01938.1"/>
    </source>
</evidence>
<feature type="signal peptide" evidence="1">
    <location>
        <begin position="1"/>
        <end position="20"/>
    </location>
</feature>
<dbReference type="Proteomes" id="UP000076078">
    <property type="component" value="Unassembled WGS sequence"/>
</dbReference>
<keyword evidence="3" id="KW-1185">Reference proteome</keyword>
<accession>A0A152A6U2</accession>
<comment type="caution">
    <text evidence="2">The sequence shown here is derived from an EMBL/GenBank/DDBJ whole genome shotgun (WGS) entry which is preliminary data.</text>
</comment>
<organism evidence="2 3">
    <name type="scientific">Tieghemostelium lacteum</name>
    <name type="common">Slime mold</name>
    <name type="synonym">Dictyostelium lacteum</name>
    <dbReference type="NCBI Taxonomy" id="361077"/>
    <lineage>
        <taxon>Eukaryota</taxon>
        <taxon>Amoebozoa</taxon>
        <taxon>Evosea</taxon>
        <taxon>Eumycetozoa</taxon>
        <taxon>Dictyostelia</taxon>
        <taxon>Dictyosteliales</taxon>
        <taxon>Raperosteliaceae</taxon>
        <taxon>Tieghemostelium</taxon>
    </lineage>
</organism>
<protein>
    <submittedName>
        <fullName evidence="2">Uncharacterized protein</fullName>
    </submittedName>
</protein>
<reference evidence="2 3" key="1">
    <citation type="submission" date="2015-12" db="EMBL/GenBank/DDBJ databases">
        <title>Dictyostelia acquired genes for synthesis and detection of signals that induce cell-type specialization by lateral gene transfer from prokaryotes.</title>
        <authorList>
            <person name="Gloeckner G."/>
            <person name="Schaap P."/>
        </authorList>
    </citation>
    <scope>NUCLEOTIDE SEQUENCE [LARGE SCALE GENOMIC DNA]</scope>
    <source>
        <strain evidence="2 3">TK</strain>
    </source>
</reference>
<gene>
    <name evidence="2" type="ORF">DLAC_00728</name>
</gene>
<dbReference type="EMBL" id="LODT01000004">
    <property type="protein sequence ID" value="KYR01938.1"/>
    <property type="molecule type" value="Genomic_DNA"/>
</dbReference>
<dbReference type="InParanoid" id="A0A152A6U2"/>
<feature type="chain" id="PRO_5007593683" evidence="1">
    <location>
        <begin position="21"/>
        <end position="350"/>
    </location>
</feature>